<evidence type="ECO:0000313" key="2">
    <source>
        <dbReference type="Proteomes" id="UP000195981"/>
    </source>
</evidence>
<dbReference type="InterPro" id="IPR015315">
    <property type="entry name" value="DUF1963"/>
</dbReference>
<proteinExistence type="predicted"/>
<dbReference type="Pfam" id="PF09234">
    <property type="entry name" value="DUF1963"/>
    <property type="match status" value="1"/>
</dbReference>
<name>A0A1X6X5S0_9MICO</name>
<dbReference type="Proteomes" id="UP000195981">
    <property type="component" value="Unassembled WGS sequence"/>
</dbReference>
<dbReference type="EMBL" id="FWFG01000099">
    <property type="protein sequence ID" value="SLM94488.1"/>
    <property type="molecule type" value="Genomic_DNA"/>
</dbReference>
<sequence length="53" mass="6051">MLADGGLPQAGMLSLFYDEEAMVWGDEPDDREHWRLLWTPADQALVRHSVPAR</sequence>
<reference evidence="1 2" key="1">
    <citation type="submission" date="2017-02" db="EMBL/GenBank/DDBJ databases">
        <authorList>
            <person name="Peterson S.W."/>
        </authorList>
    </citation>
    <scope>NUCLEOTIDE SEQUENCE [LARGE SCALE GENOMIC DNA]</scope>
    <source>
        <strain evidence="1 2">CIP104813</strain>
    </source>
</reference>
<dbReference type="Gene3D" id="2.30.320.10">
    <property type="entry name" value="YwqG-like"/>
    <property type="match status" value="1"/>
</dbReference>
<keyword evidence="2" id="KW-1185">Reference proteome</keyword>
<protein>
    <submittedName>
        <fullName evidence="1">Uncharacterized protein</fullName>
    </submittedName>
</protein>
<accession>A0A1X6X5S0</accession>
<evidence type="ECO:0000313" key="1">
    <source>
        <dbReference type="EMBL" id="SLM94488.1"/>
    </source>
</evidence>
<gene>
    <name evidence="1" type="ORF">FM110_11415</name>
</gene>
<organism evidence="1 2">
    <name type="scientific">Brachybacterium nesterenkovii</name>
    <dbReference type="NCBI Taxonomy" id="47847"/>
    <lineage>
        <taxon>Bacteria</taxon>
        <taxon>Bacillati</taxon>
        <taxon>Actinomycetota</taxon>
        <taxon>Actinomycetes</taxon>
        <taxon>Micrococcales</taxon>
        <taxon>Dermabacteraceae</taxon>
        <taxon>Brachybacterium</taxon>
    </lineage>
</organism>
<dbReference type="AlphaFoldDB" id="A0A1X6X5S0"/>